<feature type="compositionally biased region" description="Low complexity" evidence="1">
    <location>
        <begin position="839"/>
        <end position="848"/>
    </location>
</feature>
<comment type="caution">
    <text evidence="2">The sequence shown here is derived from an EMBL/GenBank/DDBJ whole genome shotgun (WGS) entry which is preliminary data.</text>
</comment>
<accession>A0ABP0K1M3</accession>
<evidence type="ECO:0000313" key="2">
    <source>
        <dbReference type="EMBL" id="CAK9020653.1"/>
    </source>
</evidence>
<evidence type="ECO:0000256" key="1">
    <source>
        <dbReference type="SAM" id="MobiDB-lite"/>
    </source>
</evidence>
<proteinExistence type="predicted"/>
<feature type="region of interest" description="Disordered" evidence="1">
    <location>
        <begin position="31"/>
        <end position="63"/>
    </location>
</feature>
<reference evidence="2 3" key="1">
    <citation type="submission" date="2024-02" db="EMBL/GenBank/DDBJ databases">
        <authorList>
            <person name="Chen Y."/>
            <person name="Shah S."/>
            <person name="Dougan E. K."/>
            <person name="Thang M."/>
            <person name="Chan C."/>
        </authorList>
    </citation>
    <scope>NUCLEOTIDE SEQUENCE [LARGE SCALE GENOMIC DNA]</scope>
</reference>
<dbReference type="EMBL" id="CAXAMM010009535">
    <property type="protein sequence ID" value="CAK9020653.1"/>
    <property type="molecule type" value="Genomic_DNA"/>
</dbReference>
<organism evidence="2 3">
    <name type="scientific">Durusdinium trenchii</name>
    <dbReference type="NCBI Taxonomy" id="1381693"/>
    <lineage>
        <taxon>Eukaryota</taxon>
        <taxon>Sar</taxon>
        <taxon>Alveolata</taxon>
        <taxon>Dinophyceae</taxon>
        <taxon>Suessiales</taxon>
        <taxon>Symbiodiniaceae</taxon>
        <taxon>Durusdinium</taxon>
    </lineage>
</organism>
<feature type="compositionally biased region" description="Pro residues" evidence="1">
    <location>
        <begin position="794"/>
        <end position="807"/>
    </location>
</feature>
<sequence length="1224" mass="135439">MAGLSPVEIGQLVQAATQAAQAAADAAAALRASQERPQQKFTEASKVVRQPDPFGSDSGDSDSETSKFAEFAANFKAWLFYSDIRFEGDFQHIEWNVQNSIEVGGESPEVQVRRRQLYSILTGLLRGKPLRMILQISERNGFEAWRQLSQLYKPRTKSRSVSLLSALMNLPPFTKDRTLLEQVLGLERLRDEYRRSSGAEVPDDLMLSVLVKCLPGHIRQHIQLQLTETSTYAETRRAVVGYESVTASWAPSKIHMELGIVGSNSSSSEPPWKSILFQKAVRLLSIEELADNEFDEYEVFDLTVYDTFEGSCNVVSQVSPLGFMTCGLQSSGLDQWHFARDLSVQMNFSAQHVDTTLCPAEGLWLRTTLVKLIDGEWILDEFGESVSDLESLTTPIVAPRAIAEVITIAHAELLPPEDLGFDLSDDHFGVLKRAAPPRPADVPAAPGDAEVPAHERDDSADPREVIVNGMRLDTNSPLRVLRDACQHLGLSTRGNKLTCLQRMWQHLQAQELISASAAERNLKDETQRSANAQPQPKAPSAEVVAEHNLTHYPFASWCELCVGARSRQDVHPRESREESRSGHSVVSFDFGFSGRLESDADRKLCGLYIQFTGAMHCVPTDAKGGRRLNYLCTELVRFIVWLGHEAVGLRCDNEPSTLSLLDAARKTLRALGISARAEPAGREIVSQFNKVKGSPRWCKGIWLGKTLNNDVHIIGVGEKVFVTRSVRRLDPPFNSDVIAGFESYPWDYGYASLGAQLVLAKRIVPPTPFPAIGVRDPGRPPPRDLDAEAVMNVPPTPDEAPPGPAPGNPAGYPVPKGAPVTPPLVVPDDVPRPEAPDVAMPAQAGQRPPMMPPPASAVMVPRMMPPPASAVMVPRASSGTRERDASALETEPPSKATKEFPLSLNMKKLNFLEEYEFELQENVEVLADAEKEVLPSSEVEAALDQLCVPYTLLEPELDEPSLLALDALADKVEMARLKGLGVLLPLSELDTSVTPKTLTTRFVRAWRDKKSKCLMLLHVDDILCLVHEKFLSEKLMPVFEGHYKVAIEVMRNVGDELCFLKKNHILQSETEILIQSHPKHLDRLFELLQVGRELNPKKVPGHAMLEEADESAALDAASAKSYRSAVGILLYISVDFVECQHVIRLLAQHMSKPSELNMLFLRHLVQYLLGWVDQGIQLRFKPHEGVFHHTGSELVLEVYSDSDWASRKGTRKSVSASTLFSMVA</sequence>
<feature type="region of interest" description="Disordered" evidence="1">
    <location>
        <begin position="434"/>
        <end position="459"/>
    </location>
</feature>
<keyword evidence="3" id="KW-1185">Reference proteome</keyword>
<dbReference type="Proteomes" id="UP001642464">
    <property type="component" value="Unassembled WGS sequence"/>
</dbReference>
<feature type="region of interest" description="Disordered" evidence="1">
    <location>
        <begin position="870"/>
        <end position="897"/>
    </location>
</feature>
<feature type="compositionally biased region" description="Low complexity" evidence="1">
    <location>
        <begin position="441"/>
        <end position="450"/>
    </location>
</feature>
<evidence type="ECO:0000313" key="3">
    <source>
        <dbReference type="Proteomes" id="UP001642464"/>
    </source>
</evidence>
<name>A0ABP0K1M3_9DINO</name>
<dbReference type="PANTHER" id="PTHR11439">
    <property type="entry name" value="GAG-POL-RELATED RETROTRANSPOSON"/>
    <property type="match status" value="1"/>
</dbReference>
<feature type="region of interest" description="Disordered" evidence="1">
    <location>
        <begin position="772"/>
        <end position="850"/>
    </location>
</feature>
<protein>
    <submittedName>
        <fullName evidence="2">Retrovirus-related Pol polyprotein from transposon TNT 1-94</fullName>
    </submittedName>
</protein>
<gene>
    <name evidence="2" type="ORF">SCF082_LOCUS14993</name>
</gene>
<feature type="compositionally biased region" description="Basic and acidic residues" evidence="1">
    <location>
        <begin position="776"/>
        <end position="786"/>
    </location>
</feature>
<dbReference type="PANTHER" id="PTHR11439:SF498">
    <property type="entry name" value="DNAK FAMILY PROTEIN"/>
    <property type="match status" value="1"/>
</dbReference>